<dbReference type="NCBIfam" id="TIGR04370">
    <property type="entry name" value="glyco_rpt_poly"/>
    <property type="match status" value="1"/>
</dbReference>
<feature type="transmembrane region" description="Helical" evidence="1">
    <location>
        <begin position="362"/>
        <end position="380"/>
    </location>
</feature>
<dbReference type="EMBL" id="DQ360502">
    <property type="protein sequence ID" value="ABD38623.1"/>
    <property type="molecule type" value="Genomic_DNA"/>
</dbReference>
<feature type="transmembrane region" description="Helical" evidence="1">
    <location>
        <begin position="325"/>
        <end position="350"/>
    </location>
</feature>
<name>Q2EXV9_VIBVL</name>
<evidence type="ECO:0000256" key="1">
    <source>
        <dbReference type="SAM" id="Phobius"/>
    </source>
</evidence>
<evidence type="ECO:0000313" key="2">
    <source>
        <dbReference type="EMBL" id="ABD38623.1"/>
    </source>
</evidence>
<reference evidence="2" key="1">
    <citation type="journal article" date="2001" name="Infect. Immun.">
        <title>Identification of a group 1-like capsular polysaccharide operon for Vibrio vulnificus.</title>
        <authorList>
            <person name="Wright A.C."/>
            <person name="Powell J.L."/>
            <person name="Kaper J.B."/>
            <person name="Morris J.G. Jr"/>
        </authorList>
    </citation>
    <scope>NUCLEOTIDE SEQUENCE</scope>
    <source>
        <strain evidence="2">MO6-24/O</strain>
    </source>
</reference>
<feature type="transmembrane region" description="Helical" evidence="1">
    <location>
        <begin position="183"/>
        <end position="198"/>
    </location>
</feature>
<feature type="transmembrane region" description="Helical" evidence="1">
    <location>
        <begin position="207"/>
        <end position="224"/>
    </location>
</feature>
<feature type="transmembrane region" description="Helical" evidence="1">
    <location>
        <begin position="160"/>
        <end position="177"/>
    </location>
</feature>
<keyword evidence="1" id="KW-0472">Membrane</keyword>
<keyword evidence="1" id="KW-0812">Transmembrane</keyword>
<feature type="transmembrane region" description="Helical" evidence="1">
    <location>
        <begin position="130"/>
        <end position="148"/>
    </location>
</feature>
<organism evidence="2">
    <name type="scientific">Vibrio vulnificus</name>
    <dbReference type="NCBI Taxonomy" id="672"/>
    <lineage>
        <taxon>Bacteria</taxon>
        <taxon>Pseudomonadati</taxon>
        <taxon>Pseudomonadota</taxon>
        <taxon>Gammaproteobacteria</taxon>
        <taxon>Vibrionales</taxon>
        <taxon>Vibrionaceae</taxon>
        <taxon>Vibrio</taxon>
    </lineage>
</organism>
<proteinExistence type="predicted"/>
<feature type="transmembrane region" description="Helical" evidence="1">
    <location>
        <begin position="87"/>
        <end position="110"/>
    </location>
</feature>
<accession>Q2EXV9</accession>
<protein>
    <submittedName>
        <fullName evidence="2">Uncharacterized protein hp3</fullName>
    </submittedName>
</protein>
<sequence>MFIIIIIIIITIAKSFLNNRDIFSPIKLYSAFNIFFYFDVFVNKYDILVVCSYALICLIILILSFFESGNVHLKINKNVKFNICKKIIISIWLFSIISIANQLIIIIELGGVVNYIGNIAYRVEYFRGKGYVIILNNLIATMNVIYFSMMLVRSKSSKKAWVIFFIHFFIFVFIALLSGSRSFLLMTILVEIIIYHYVRKEFTPVKLLPYVIFIGVMIAVLGGIRNTVSTTDGELKLSSSNDIKLENTHFRYGLIPMEIVFASDEKPLLYGSTYASLITNFIPRIIYPEKLDSGGVAFTKIYTGDQWGGLSNLATGSITEGIINFGYPIGLIVGILILSAALFSGLVLYARIPIFMLSNTSYIKIMLYVYFLLAASRLSYSEFSYTYYTYALYYFIPAIGVIALSKLISVRLTH</sequence>
<reference evidence="2" key="2">
    <citation type="journal article" date="2006" name="J. Bacteriol.">
        <title>Genetic variation in the Vibrio vulnificus group 1 capsular polysaccharide operon.</title>
        <authorList>
            <person name="Chatzidaki-Livanis M."/>
            <person name="Jones M.K."/>
            <person name="Wright A.C."/>
        </authorList>
    </citation>
    <scope>NUCLEOTIDE SEQUENCE</scope>
    <source>
        <strain evidence="2">MO6-24/O</strain>
    </source>
</reference>
<dbReference type="AlphaFoldDB" id="Q2EXV9"/>
<feature type="transmembrane region" description="Helical" evidence="1">
    <location>
        <begin position="47"/>
        <end position="66"/>
    </location>
</feature>
<feature type="transmembrane region" description="Helical" evidence="1">
    <location>
        <begin position="392"/>
        <end position="412"/>
    </location>
</feature>
<keyword evidence="1" id="KW-1133">Transmembrane helix</keyword>
<gene>
    <name evidence="2" type="primary">hp3</name>
</gene>